<dbReference type="AlphaFoldDB" id="A0A2T4GV99"/>
<accession>A0A2T4GV99</accession>
<proteinExistence type="predicted"/>
<dbReference type="Proteomes" id="UP000241587">
    <property type="component" value="Unassembled WGS sequence"/>
</dbReference>
<comment type="caution">
    <text evidence="1">The sequence shown here is derived from an EMBL/GenBank/DDBJ whole genome shotgun (WGS) entry which is preliminary data.</text>
</comment>
<dbReference type="EMBL" id="PVEM01000006">
    <property type="protein sequence ID" value="PTD07468.1"/>
    <property type="molecule type" value="Genomic_DNA"/>
</dbReference>
<gene>
    <name evidence="1" type="ORF">FCULG_00007076</name>
</gene>
<protein>
    <submittedName>
        <fullName evidence="1">Uncharacterized protein</fullName>
    </submittedName>
</protein>
<evidence type="ECO:0000313" key="2">
    <source>
        <dbReference type="Proteomes" id="UP000241587"/>
    </source>
</evidence>
<evidence type="ECO:0000313" key="1">
    <source>
        <dbReference type="EMBL" id="PTD07468.1"/>
    </source>
</evidence>
<organism evidence="1 2">
    <name type="scientific">Fusarium culmorum</name>
    <dbReference type="NCBI Taxonomy" id="5516"/>
    <lineage>
        <taxon>Eukaryota</taxon>
        <taxon>Fungi</taxon>
        <taxon>Dikarya</taxon>
        <taxon>Ascomycota</taxon>
        <taxon>Pezizomycotina</taxon>
        <taxon>Sordariomycetes</taxon>
        <taxon>Hypocreomycetidae</taxon>
        <taxon>Hypocreales</taxon>
        <taxon>Nectriaceae</taxon>
        <taxon>Fusarium</taxon>
    </lineage>
</organism>
<reference evidence="1 2" key="1">
    <citation type="submission" date="2018-02" db="EMBL/GenBank/DDBJ databases">
        <title>Fusarium culmorum secondary metabolites in fungal-bacterial-plant interactions.</title>
        <authorList>
            <person name="Schmidt R."/>
        </authorList>
    </citation>
    <scope>NUCLEOTIDE SEQUENCE [LARGE SCALE GENOMIC DNA]</scope>
    <source>
        <strain evidence="1 2">PV</strain>
    </source>
</reference>
<sequence length="96" mass="10820">MYLDLSRDFDMVTKGKVTLQSNADVISSTTLTEKKFWVFGFASTAVDALPEFLHSFFQFARVEKFDACYGSVAAHRFMLKNIPLEVCELNVVGQVT</sequence>
<keyword evidence="2" id="KW-1185">Reference proteome</keyword>
<name>A0A2T4GV99_FUSCU</name>